<reference evidence="2" key="2">
    <citation type="submission" date="2023-06" db="EMBL/GenBank/DDBJ databases">
        <authorList>
            <person name="Ma L."/>
            <person name="Liu K.-W."/>
            <person name="Li Z."/>
            <person name="Hsiao Y.-Y."/>
            <person name="Qi Y."/>
            <person name="Fu T."/>
            <person name="Tang G."/>
            <person name="Zhang D."/>
            <person name="Sun W.-H."/>
            <person name="Liu D.-K."/>
            <person name="Li Y."/>
            <person name="Chen G.-Z."/>
            <person name="Liu X.-D."/>
            <person name="Liao X.-Y."/>
            <person name="Jiang Y.-T."/>
            <person name="Yu X."/>
            <person name="Hao Y."/>
            <person name="Huang J."/>
            <person name="Zhao X.-W."/>
            <person name="Ke S."/>
            <person name="Chen Y.-Y."/>
            <person name="Wu W.-L."/>
            <person name="Hsu J.-L."/>
            <person name="Lin Y.-F."/>
            <person name="Huang M.-D."/>
            <person name="Li C.-Y."/>
            <person name="Huang L."/>
            <person name="Wang Z.-W."/>
            <person name="Zhao X."/>
            <person name="Zhong W.-Y."/>
            <person name="Peng D.-H."/>
            <person name="Ahmad S."/>
            <person name="Lan S."/>
            <person name="Zhang J.-S."/>
            <person name="Tsai W.-C."/>
            <person name="Van De Peer Y."/>
            <person name="Liu Z.-J."/>
        </authorList>
    </citation>
    <scope>NUCLEOTIDE SEQUENCE</scope>
    <source>
        <strain evidence="2">SCP</strain>
        <tissue evidence="2">Leaves</tissue>
    </source>
</reference>
<name>A0AAV9BQ91_ACOGR</name>
<keyword evidence="3" id="KW-1185">Reference proteome</keyword>
<protein>
    <submittedName>
        <fullName evidence="2">Uncharacterized protein</fullName>
    </submittedName>
</protein>
<dbReference type="EMBL" id="JAUJYN010000002">
    <property type="protein sequence ID" value="KAK1278705.1"/>
    <property type="molecule type" value="Genomic_DNA"/>
</dbReference>
<dbReference type="AlphaFoldDB" id="A0AAV9BQ91"/>
<evidence type="ECO:0000313" key="3">
    <source>
        <dbReference type="Proteomes" id="UP001179952"/>
    </source>
</evidence>
<feature type="region of interest" description="Disordered" evidence="1">
    <location>
        <begin position="1"/>
        <end position="32"/>
    </location>
</feature>
<proteinExistence type="predicted"/>
<dbReference type="Proteomes" id="UP001179952">
    <property type="component" value="Unassembled WGS sequence"/>
</dbReference>
<feature type="compositionally biased region" description="Low complexity" evidence="1">
    <location>
        <begin position="1"/>
        <end position="15"/>
    </location>
</feature>
<accession>A0AAV9BQ91</accession>
<gene>
    <name evidence="2" type="ORF">QJS04_geneDACA007149</name>
</gene>
<evidence type="ECO:0000256" key="1">
    <source>
        <dbReference type="SAM" id="MobiDB-lite"/>
    </source>
</evidence>
<comment type="caution">
    <text evidence="2">The sequence shown here is derived from an EMBL/GenBank/DDBJ whole genome shotgun (WGS) entry which is preliminary data.</text>
</comment>
<reference evidence="2" key="1">
    <citation type="journal article" date="2023" name="Nat. Commun.">
        <title>Diploid and tetraploid genomes of Acorus and the evolution of monocots.</title>
        <authorList>
            <person name="Ma L."/>
            <person name="Liu K.W."/>
            <person name="Li Z."/>
            <person name="Hsiao Y.Y."/>
            <person name="Qi Y."/>
            <person name="Fu T."/>
            <person name="Tang G.D."/>
            <person name="Zhang D."/>
            <person name="Sun W.H."/>
            <person name="Liu D.K."/>
            <person name="Li Y."/>
            <person name="Chen G.Z."/>
            <person name="Liu X.D."/>
            <person name="Liao X.Y."/>
            <person name="Jiang Y.T."/>
            <person name="Yu X."/>
            <person name="Hao Y."/>
            <person name="Huang J."/>
            <person name="Zhao X.W."/>
            <person name="Ke S."/>
            <person name="Chen Y.Y."/>
            <person name="Wu W.L."/>
            <person name="Hsu J.L."/>
            <person name="Lin Y.F."/>
            <person name="Huang M.D."/>
            <person name="Li C.Y."/>
            <person name="Huang L."/>
            <person name="Wang Z.W."/>
            <person name="Zhao X."/>
            <person name="Zhong W.Y."/>
            <person name="Peng D.H."/>
            <person name="Ahmad S."/>
            <person name="Lan S."/>
            <person name="Zhang J.S."/>
            <person name="Tsai W.C."/>
            <person name="Van de Peer Y."/>
            <person name="Liu Z.J."/>
        </authorList>
    </citation>
    <scope>NUCLEOTIDE SEQUENCE</scope>
    <source>
        <strain evidence="2">SCP</strain>
    </source>
</reference>
<organism evidence="2 3">
    <name type="scientific">Acorus gramineus</name>
    <name type="common">Dwarf sweet flag</name>
    <dbReference type="NCBI Taxonomy" id="55184"/>
    <lineage>
        <taxon>Eukaryota</taxon>
        <taxon>Viridiplantae</taxon>
        <taxon>Streptophyta</taxon>
        <taxon>Embryophyta</taxon>
        <taxon>Tracheophyta</taxon>
        <taxon>Spermatophyta</taxon>
        <taxon>Magnoliopsida</taxon>
        <taxon>Liliopsida</taxon>
        <taxon>Acoraceae</taxon>
        <taxon>Acorus</taxon>
    </lineage>
</organism>
<evidence type="ECO:0000313" key="2">
    <source>
        <dbReference type="EMBL" id="KAK1278705.1"/>
    </source>
</evidence>
<sequence>MSSPTLSTPTLSLSPSTPPPRPTALGRQDRQPHLHTITAHKIIDVFTSDKIVVE</sequence>